<evidence type="ECO:0000313" key="3">
    <source>
        <dbReference type="Proteomes" id="UP000229370"/>
    </source>
</evidence>
<keyword evidence="1" id="KW-0812">Transmembrane</keyword>
<dbReference type="EMBL" id="PFQK01000006">
    <property type="protein sequence ID" value="PJC82293.1"/>
    <property type="molecule type" value="Genomic_DNA"/>
</dbReference>
<keyword evidence="1" id="KW-0472">Membrane</keyword>
<comment type="caution">
    <text evidence="2">The sequence shown here is derived from an EMBL/GenBank/DDBJ whole genome shotgun (WGS) entry which is preliminary data.</text>
</comment>
<proteinExistence type="predicted"/>
<gene>
    <name evidence="2" type="ORF">CO007_00150</name>
</gene>
<keyword evidence="1" id="KW-1133">Transmembrane helix</keyword>
<reference evidence="3" key="1">
    <citation type="submission" date="2017-09" db="EMBL/GenBank/DDBJ databases">
        <title>Depth-based differentiation of microbial function through sediment-hosted aquifers and enrichment of novel symbionts in the deep terrestrial subsurface.</title>
        <authorList>
            <person name="Probst A.J."/>
            <person name="Ladd B."/>
            <person name="Jarett J.K."/>
            <person name="Geller-Mcgrath D.E."/>
            <person name="Sieber C.M.K."/>
            <person name="Emerson J.B."/>
            <person name="Anantharaman K."/>
            <person name="Thomas B.C."/>
            <person name="Malmstrom R."/>
            <person name="Stieglmeier M."/>
            <person name="Klingl A."/>
            <person name="Woyke T."/>
            <person name="Ryan C.M."/>
            <person name="Banfield J.F."/>
        </authorList>
    </citation>
    <scope>NUCLEOTIDE SEQUENCE [LARGE SCALE GENOMIC DNA]</scope>
</reference>
<sequence>MKRFLLVILLMIIIPFQLISLYSKNNQPGTVAGITEQQEVTNSASIGEYHFSLFGYTSPQAEVTFEGQGIYDQTTADNQGYFVFKNQFSPFSPREACLSAKDQLGRLSSPVCLPAFPTQYDITIGPVLIPPTVSLNNPPTGGAYYLKDEVVLSGQTIPNTDVSLSMFTKERDSRELRADSRQYKETVCKEDARNADFLSPTCVDESGHITQLSRIGRYKKYAFEHLILNLFNIIKPVEAFSFPGLTTTTDAQGNFSFSLPSSNPDKFHLFTQVSYNKNLSPESIKLNLQIYPWWMIIINFFLFIWSLIKSRLLEISILAEIVALTYYLIKHYFQPHAITLRKHNYLILEEHEIIKKDN</sequence>
<evidence type="ECO:0000256" key="1">
    <source>
        <dbReference type="SAM" id="Phobius"/>
    </source>
</evidence>
<evidence type="ECO:0000313" key="2">
    <source>
        <dbReference type="EMBL" id="PJC82293.1"/>
    </source>
</evidence>
<dbReference type="AlphaFoldDB" id="A0A2M8GP19"/>
<accession>A0A2M8GP19</accession>
<protein>
    <submittedName>
        <fullName evidence="2">Uncharacterized protein</fullName>
    </submittedName>
</protein>
<feature type="transmembrane region" description="Helical" evidence="1">
    <location>
        <begin position="290"/>
        <end position="308"/>
    </location>
</feature>
<dbReference type="Proteomes" id="UP000229370">
    <property type="component" value="Unassembled WGS sequence"/>
</dbReference>
<name>A0A2M8GP19_9BACT</name>
<organism evidence="2 3">
    <name type="scientific">Candidatus Roizmanbacteria bacterium CG_4_8_14_3_um_filter_36_10</name>
    <dbReference type="NCBI Taxonomy" id="1974834"/>
    <lineage>
        <taxon>Bacteria</taxon>
        <taxon>Candidatus Roizmaniibacteriota</taxon>
    </lineage>
</organism>